<dbReference type="OMA" id="FAQSDCH"/>
<feature type="compositionally biased region" description="Basic and acidic residues" evidence="6">
    <location>
        <begin position="67"/>
        <end position="81"/>
    </location>
</feature>
<evidence type="ECO:0000313" key="8">
    <source>
        <dbReference type="Proteomes" id="UP000030686"/>
    </source>
</evidence>
<dbReference type="GO" id="GO:0045944">
    <property type="term" value="P:positive regulation of transcription by RNA polymerase II"/>
    <property type="evidence" value="ECO:0007669"/>
    <property type="project" value="TreeGrafter"/>
</dbReference>
<sequence length="664" mass="75902">MGPSGNRTNSLAFAKNDCHTCAALKEGCDRQRPRCGTCISNRRACGGFAMDLVWKELPVVNHGPLPRGRESGCSSKRDPQHTFKFTQGRPKRRRKPRQSNTVYQSILDLGLDDSLRHDGANFLNTTGKASLSFPSTPQPSSPEELGISKDCSSQSNEYMIYQLQNETHLSPGWEMGLGTMEYVDGNPIDASCPDTIEQAQLPTQLTLDPDQETSPGIIGNLNQAGGDLAEELFPMTNLESLSNWATEQDTDNPVLEEDMQPIYPIKYRNLAHKYEPILAIYDEKFCVMPLTRDCRINPFRAQTGSLENYDFLLHAIVALSFHHLSKMNNTDDLILEMHHHRSTALHLFSHALSQPTSLPLLDTLLILVSIEVCQSAFGAWGVHLNGAQKLITERKDMERGFCDSRMRAQLAMLIWWDTTIALMSRTEPRLPFSLLERLRGFDDSDGWSCFGLNGCPFELISIMARLAKLACIYQRTIQMEWTIFNFRPVRTIIAEVKGYVNKEKVEWDELNDLSEDFNLRRNRYYCIEAWRHAILLYIYRVFTKKPDDRELRMIDYFSRVILDCVRCMPCSDTTQKQVLLPVFLAAAEVGDENTRSMVREYCNHWRDVSRIYHFETASSLLDSIWKDWDPSTRSSYWWGLKVGPQDWMTGDVKGQSLVFELLLG</sequence>
<evidence type="ECO:0000313" key="7">
    <source>
        <dbReference type="EMBL" id="CDM36779.1"/>
    </source>
</evidence>
<dbReference type="Proteomes" id="UP000030686">
    <property type="component" value="Unassembled WGS sequence"/>
</dbReference>
<dbReference type="PANTHER" id="PTHR37534">
    <property type="entry name" value="TRANSCRIPTIONAL ACTIVATOR PROTEIN UGA3"/>
    <property type="match status" value="1"/>
</dbReference>
<dbReference type="InterPro" id="IPR001138">
    <property type="entry name" value="Zn2Cys6_DnaBD"/>
</dbReference>
<feature type="compositionally biased region" description="Polar residues" evidence="6">
    <location>
        <begin position="126"/>
        <end position="135"/>
    </location>
</feature>
<dbReference type="Pfam" id="PF11951">
    <property type="entry name" value="Fungal_trans_2"/>
    <property type="match status" value="1"/>
</dbReference>
<keyword evidence="8" id="KW-1185">Reference proteome</keyword>
<dbReference type="SUPFAM" id="SSF57701">
    <property type="entry name" value="Zn2/Cys6 DNA-binding domain"/>
    <property type="match status" value="1"/>
</dbReference>
<keyword evidence="3 7" id="KW-0238">DNA-binding</keyword>
<evidence type="ECO:0000256" key="5">
    <source>
        <dbReference type="ARBA" id="ARBA00023242"/>
    </source>
</evidence>
<reference evidence="7" key="1">
    <citation type="journal article" date="2014" name="Nat. Commun.">
        <title>Multiple recent horizontal transfers of a large genomic region in cheese making fungi.</title>
        <authorList>
            <person name="Cheeseman K."/>
            <person name="Ropars J."/>
            <person name="Renault P."/>
            <person name="Dupont J."/>
            <person name="Gouzy J."/>
            <person name="Branca A."/>
            <person name="Abraham A.L."/>
            <person name="Ceppi M."/>
            <person name="Conseiller E."/>
            <person name="Debuchy R."/>
            <person name="Malagnac F."/>
            <person name="Goarin A."/>
            <person name="Silar P."/>
            <person name="Lacoste S."/>
            <person name="Sallet E."/>
            <person name="Bensimon A."/>
            <person name="Giraud T."/>
            <person name="Brygoo Y."/>
        </authorList>
    </citation>
    <scope>NUCLEOTIDE SEQUENCE [LARGE SCALE GENOMIC DNA]</scope>
    <source>
        <strain evidence="7">FM164</strain>
    </source>
</reference>
<dbReference type="PANTHER" id="PTHR37534:SF7">
    <property type="entry name" value="TRANSCRIPTIONAL ACTIVATOR PROTEIN UGA3"/>
    <property type="match status" value="1"/>
</dbReference>
<gene>
    <name evidence="7" type="ORF">PROQFM164_S05g000612</name>
</gene>
<proteinExistence type="predicted"/>
<keyword evidence="4" id="KW-0804">Transcription</keyword>
<dbReference type="GO" id="GO:0000981">
    <property type="term" value="F:DNA-binding transcription factor activity, RNA polymerase II-specific"/>
    <property type="evidence" value="ECO:0007669"/>
    <property type="project" value="InterPro"/>
</dbReference>
<dbReference type="OrthoDB" id="2015447at2759"/>
<dbReference type="AlphaFoldDB" id="W6QRU3"/>
<dbReference type="GO" id="GO:0005634">
    <property type="term" value="C:nucleus"/>
    <property type="evidence" value="ECO:0007669"/>
    <property type="project" value="UniProtKB-SubCell"/>
</dbReference>
<feature type="region of interest" description="Disordered" evidence="6">
    <location>
        <begin position="64"/>
        <end position="101"/>
    </location>
</feature>
<dbReference type="GO" id="GO:0008270">
    <property type="term" value="F:zinc ion binding"/>
    <property type="evidence" value="ECO:0007669"/>
    <property type="project" value="InterPro"/>
</dbReference>
<evidence type="ECO:0000256" key="1">
    <source>
        <dbReference type="ARBA" id="ARBA00004123"/>
    </source>
</evidence>
<evidence type="ECO:0000256" key="4">
    <source>
        <dbReference type="ARBA" id="ARBA00023163"/>
    </source>
</evidence>
<feature type="region of interest" description="Disordered" evidence="6">
    <location>
        <begin position="126"/>
        <end position="146"/>
    </location>
</feature>
<evidence type="ECO:0000256" key="2">
    <source>
        <dbReference type="ARBA" id="ARBA00023015"/>
    </source>
</evidence>
<organism evidence="7 8">
    <name type="scientific">Penicillium roqueforti (strain FM164)</name>
    <dbReference type="NCBI Taxonomy" id="1365484"/>
    <lineage>
        <taxon>Eukaryota</taxon>
        <taxon>Fungi</taxon>
        <taxon>Dikarya</taxon>
        <taxon>Ascomycota</taxon>
        <taxon>Pezizomycotina</taxon>
        <taxon>Eurotiomycetes</taxon>
        <taxon>Eurotiomycetidae</taxon>
        <taxon>Eurotiales</taxon>
        <taxon>Aspergillaceae</taxon>
        <taxon>Penicillium</taxon>
    </lineage>
</organism>
<comment type="subcellular location">
    <subcellularLocation>
        <location evidence="1">Nucleus</location>
    </subcellularLocation>
</comment>
<evidence type="ECO:0000256" key="6">
    <source>
        <dbReference type="SAM" id="MobiDB-lite"/>
    </source>
</evidence>
<keyword evidence="2" id="KW-0805">Transcription regulation</keyword>
<dbReference type="CDD" id="cd00067">
    <property type="entry name" value="GAL4"/>
    <property type="match status" value="1"/>
</dbReference>
<protein>
    <submittedName>
        <fullName evidence="7">Zn(2)-C6 fungal-type DNA-binding domain</fullName>
    </submittedName>
</protein>
<dbReference type="GO" id="GO:0000976">
    <property type="term" value="F:transcription cis-regulatory region binding"/>
    <property type="evidence" value="ECO:0007669"/>
    <property type="project" value="TreeGrafter"/>
</dbReference>
<dbReference type="InterPro" id="IPR021858">
    <property type="entry name" value="Fun_TF"/>
</dbReference>
<name>W6QRU3_PENRF</name>
<evidence type="ECO:0000256" key="3">
    <source>
        <dbReference type="ARBA" id="ARBA00023125"/>
    </source>
</evidence>
<dbReference type="InterPro" id="IPR036864">
    <property type="entry name" value="Zn2-C6_fun-type_DNA-bd_sf"/>
</dbReference>
<accession>W6QRU3</accession>
<dbReference type="STRING" id="1365484.W6QRU3"/>
<dbReference type="EMBL" id="HG792019">
    <property type="protein sequence ID" value="CDM36779.1"/>
    <property type="molecule type" value="Genomic_DNA"/>
</dbReference>
<keyword evidence="5" id="KW-0539">Nucleus</keyword>